<comment type="catalytic activity">
    <reaction evidence="7">
        <text>1-hexadecanoyl-2-(5Z,8Z,11Z,14Z-eicosatetraenoyl)-sn-glycero-3-phosphate + CTP + H(+) = 1-hexadecanoyl-2-(5Z,8Z,11Z,14Z-eicosatetraenoyl)-sn-glycero-3-cytidine-5'-diphosphate + diphosphate</text>
        <dbReference type="Rhea" id="RHEA:45652"/>
        <dbReference type="ChEBI" id="CHEBI:15378"/>
        <dbReference type="ChEBI" id="CHEBI:33019"/>
        <dbReference type="ChEBI" id="CHEBI:37563"/>
        <dbReference type="ChEBI" id="CHEBI:72864"/>
        <dbReference type="ChEBI" id="CHEBI:85350"/>
    </reaction>
    <physiologicalReaction direction="left-to-right" evidence="7">
        <dbReference type="Rhea" id="RHEA:45653"/>
    </physiologicalReaction>
</comment>
<evidence type="ECO:0000256" key="15">
    <source>
        <dbReference type="ARBA" id="ARBA00022516"/>
    </source>
</evidence>
<dbReference type="GO" id="GO:0004605">
    <property type="term" value="F:phosphatidate cytidylyltransferase activity"/>
    <property type="evidence" value="ECO:0007669"/>
    <property type="project" value="UniProtKB-UniRule"/>
</dbReference>
<evidence type="ECO:0000256" key="13">
    <source>
        <dbReference type="ARBA" id="ARBA00010185"/>
    </source>
</evidence>
<evidence type="ECO:0000256" key="20">
    <source>
        <dbReference type="ARBA" id="ARBA00023098"/>
    </source>
</evidence>
<dbReference type="InterPro" id="IPR000374">
    <property type="entry name" value="PC_trans"/>
</dbReference>
<comment type="similarity">
    <text evidence="13 24 25">Belongs to the CDS family.</text>
</comment>
<feature type="compositionally biased region" description="Basic and acidic residues" evidence="26">
    <location>
        <begin position="1"/>
        <end position="41"/>
    </location>
</feature>
<comment type="function">
    <text evidence="24">Catalyzes the conversion of phosphatidic acid (PA) to CDP-diacylglycerol (CDP-DAG), an essential intermediate in the synthesis of phosphatidylglycerol, cardiolipin and phosphatidylinositol.</text>
</comment>
<keyword evidence="23 24" id="KW-1208">Phospholipid metabolism</keyword>
<dbReference type="GO" id="GO:0016024">
    <property type="term" value="P:CDP-diacylglycerol biosynthetic process"/>
    <property type="evidence" value="ECO:0007669"/>
    <property type="project" value="UniProtKB-UniRule"/>
</dbReference>
<keyword evidence="19 24" id="KW-1133">Transmembrane helix</keyword>
<evidence type="ECO:0000256" key="8">
    <source>
        <dbReference type="ARBA" id="ARBA00001729"/>
    </source>
</evidence>
<comment type="catalytic activity">
    <reaction evidence="6">
        <text>1,2-di-(9Z,12Z-octadecadienoyl)-sn-glycero-3-phosphate + CTP + H(+) = 1,2-di-(9Z,12Z-octadecadienoyl)-sn-glycero-3-cytidine-5'-diphosphate + diphosphate</text>
        <dbReference type="Rhea" id="RHEA:45672"/>
        <dbReference type="ChEBI" id="CHEBI:15378"/>
        <dbReference type="ChEBI" id="CHEBI:33019"/>
        <dbReference type="ChEBI" id="CHEBI:37563"/>
        <dbReference type="ChEBI" id="CHEBI:77128"/>
        <dbReference type="ChEBI" id="CHEBI:85355"/>
    </reaction>
    <physiologicalReaction direction="left-to-right" evidence="6">
        <dbReference type="Rhea" id="RHEA:45673"/>
    </physiologicalReaction>
</comment>
<evidence type="ECO:0000256" key="7">
    <source>
        <dbReference type="ARBA" id="ARBA00001617"/>
    </source>
</evidence>
<evidence type="ECO:0000256" key="23">
    <source>
        <dbReference type="ARBA" id="ARBA00023264"/>
    </source>
</evidence>
<gene>
    <name evidence="27" type="primary">CDS2</name>
</gene>
<keyword evidence="22 24" id="KW-0594">Phospholipid biosynthesis</keyword>
<dbReference type="PANTHER" id="PTHR13773">
    <property type="entry name" value="PHOSPHATIDATE CYTIDYLYLTRANSFERASE"/>
    <property type="match status" value="1"/>
</dbReference>
<name>A0A8D2LIK1_VARKO</name>
<evidence type="ECO:0000256" key="19">
    <source>
        <dbReference type="ARBA" id="ARBA00022989"/>
    </source>
</evidence>
<reference evidence="27" key="2">
    <citation type="submission" date="2025-09" db="UniProtKB">
        <authorList>
            <consortium name="Ensembl"/>
        </authorList>
    </citation>
    <scope>IDENTIFICATION</scope>
</reference>
<dbReference type="AlphaFoldDB" id="A0A8D2LIK1"/>
<feature type="transmembrane region" description="Helical" evidence="24">
    <location>
        <begin position="223"/>
        <end position="247"/>
    </location>
</feature>
<dbReference type="UniPathway" id="UPA00557">
    <property type="reaction ID" value="UER00614"/>
</dbReference>
<evidence type="ECO:0000256" key="5">
    <source>
        <dbReference type="ARBA" id="ARBA00001021"/>
    </source>
</evidence>
<keyword evidence="15 24" id="KW-0444">Lipid biosynthesis</keyword>
<evidence type="ECO:0000256" key="25">
    <source>
        <dbReference type="RuleBase" id="RU003938"/>
    </source>
</evidence>
<dbReference type="PIRSF" id="PIRSF018269">
    <property type="entry name" value="PC_trans_euk"/>
    <property type="match status" value="1"/>
</dbReference>
<dbReference type="GO" id="GO:0005789">
    <property type="term" value="C:endoplasmic reticulum membrane"/>
    <property type="evidence" value="ECO:0007669"/>
    <property type="project" value="TreeGrafter"/>
</dbReference>
<dbReference type="PANTHER" id="PTHR13773:SF4">
    <property type="entry name" value="PHOSPHATIDATE CYTIDYLYLTRANSFERASE 2"/>
    <property type="match status" value="1"/>
</dbReference>
<comment type="pathway">
    <text evidence="11 24 25">Phospholipid metabolism; CDP-diacylglycerol biosynthesis; CDP-diacylglycerol from sn-glycerol 3-phosphate: step 3/3.</text>
</comment>
<evidence type="ECO:0000256" key="14">
    <source>
        <dbReference type="ARBA" id="ARBA00012487"/>
    </source>
</evidence>
<evidence type="ECO:0000256" key="3">
    <source>
        <dbReference type="ARBA" id="ARBA00000515"/>
    </source>
</evidence>
<reference evidence="27" key="1">
    <citation type="submission" date="2025-08" db="UniProtKB">
        <authorList>
            <consortium name="Ensembl"/>
        </authorList>
    </citation>
    <scope>IDENTIFICATION</scope>
</reference>
<comment type="catalytic activity">
    <reaction evidence="2">
        <text>1-octadecanoyl-2-(4Z,7Z,10Z,13Z,16Z,19Z-docosahexaenoyl)-sn-glycero-3-phosphate + CTP + H(+) = 1-octadecanoyl-2-(4Z,7Z,10Z,13Z,16Z,19Z-docosahexaenoyl)-sn-glycero-3-cytidine-5'-diphosphate + diphosphate</text>
        <dbReference type="Rhea" id="RHEA:45668"/>
        <dbReference type="ChEBI" id="CHEBI:15378"/>
        <dbReference type="ChEBI" id="CHEBI:33019"/>
        <dbReference type="ChEBI" id="CHEBI:37563"/>
        <dbReference type="ChEBI" id="CHEBI:77130"/>
        <dbReference type="ChEBI" id="CHEBI:85354"/>
    </reaction>
    <physiologicalReaction direction="left-to-right" evidence="2">
        <dbReference type="Rhea" id="RHEA:45669"/>
    </physiologicalReaction>
</comment>
<organism evidence="27 28">
    <name type="scientific">Varanus komodoensis</name>
    <name type="common">Komodo dragon</name>
    <dbReference type="NCBI Taxonomy" id="61221"/>
    <lineage>
        <taxon>Eukaryota</taxon>
        <taxon>Metazoa</taxon>
        <taxon>Chordata</taxon>
        <taxon>Craniata</taxon>
        <taxon>Vertebrata</taxon>
        <taxon>Euteleostomi</taxon>
        <taxon>Lepidosauria</taxon>
        <taxon>Squamata</taxon>
        <taxon>Bifurcata</taxon>
        <taxon>Unidentata</taxon>
        <taxon>Episquamata</taxon>
        <taxon>Toxicofera</taxon>
        <taxon>Anguimorpha</taxon>
        <taxon>Paleoanguimorpha</taxon>
        <taxon>Varanoidea</taxon>
        <taxon>Varanidae</taxon>
        <taxon>Varanus</taxon>
    </lineage>
</organism>
<evidence type="ECO:0000256" key="12">
    <source>
        <dbReference type="ARBA" id="ARBA00005189"/>
    </source>
</evidence>
<keyword evidence="21 24" id="KW-0472">Membrane</keyword>
<comment type="catalytic activity">
    <reaction evidence="4">
        <text>1-octadecanoyl-2-(9Z-octadecenoyl)-sn-glycero-3-phosphate + CTP + H(+) = 1-octadecanoyl-2-(9Z-octadecenoyl)-sn-glycero-3-cytidine-5'-diphosphate + diphosphate</text>
        <dbReference type="Rhea" id="RHEA:45664"/>
        <dbReference type="ChEBI" id="CHEBI:15378"/>
        <dbReference type="ChEBI" id="CHEBI:33019"/>
        <dbReference type="ChEBI" id="CHEBI:37563"/>
        <dbReference type="ChEBI" id="CHEBI:74560"/>
        <dbReference type="ChEBI" id="CHEBI:85353"/>
    </reaction>
    <physiologicalReaction direction="left-to-right" evidence="4">
        <dbReference type="Rhea" id="RHEA:45665"/>
    </physiologicalReaction>
</comment>
<keyword evidence="16 24" id="KW-0808">Transferase</keyword>
<comment type="catalytic activity">
    <reaction evidence="9">
        <text>a 1,2-diacyl-sn-glycero-3-phosphate + CTP + H(+) = a CDP-1,2-diacyl-sn-glycerol + diphosphate</text>
        <dbReference type="Rhea" id="RHEA:16229"/>
        <dbReference type="ChEBI" id="CHEBI:15378"/>
        <dbReference type="ChEBI" id="CHEBI:33019"/>
        <dbReference type="ChEBI" id="CHEBI:37563"/>
        <dbReference type="ChEBI" id="CHEBI:58332"/>
        <dbReference type="ChEBI" id="CHEBI:58608"/>
        <dbReference type="EC" id="2.7.7.41"/>
    </reaction>
    <physiologicalReaction direction="left-to-right" evidence="9">
        <dbReference type="Rhea" id="RHEA:16230"/>
    </physiologicalReaction>
</comment>
<comment type="catalytic activity">
    <reaction evidence="8">
        <text>1-octadecanoyl-2-(5Z,8Z,11Z,14Z-eicosatetraenoyl)-sn-glycero-3-phosphate + CTP + H(+) = 1-octadecanoyl-2-(5Z,8Z,11Z,14Z-eicosatetraenoyl)-sn-glycero-3-cytidine-5'-diphosphate + diphosphate</text>
        <dbReference type="Rhea" id="RHEA:45648"/>
        <dbReference type="ChEBI" id="CHEBI:15378"/>
        <dbReference type="ChEBI" id="CHEBI:33019"/>
        <dbReference type="ChEBI" id="CHEBI:37563"/>
        <dbReference type="ChEBI" id="CHEBI:77091"/>
        <dbReference type="ChEBI" id="CHEBI:85349"/>
    </reaction>
    <physiologicalReaction direction="left-to-right" evidence="8">
        <dbReference type="Rhea" id="RHEA:45649"/>
    </physiologicalReaction>
</comment>
<dbReference type="PROSITE" id="PS01315">
    <property type="entry name" value="CDS"/>
    <property type="match status" value="1"/>
</dbReference>
<comment type="catalytic activity">
    <reaction evidence="3">
        <text>1-octadecanoyl-2-(9Z,12Z-octadecadienoyl)-sn-glycero-3-phosphate + CTP + H(+) = 1-octadecanoyl-2-(9Z,12Z-octadecadienoyl)-sn-glycero-3-cytidine-5'-diphosphate + diphosphate</text>
        <dbReference type="Rhea" id="RHEA:45660"/>
        <dbReference type="ChEBI" id="CHEBI:15378"/>
        <dbReference type="ChEBI" id="CHEBI:33019"/>
        <dbReference type="ChEBI" id="CHEBI:37563"/>
        <dbReference type="ChEBI" id="CHEBI:77098"/>
        <dbReference type="ChEBI" id="CHEBI:85352"/>
    </reaction>
    <physiologicalReaction direction="left-to-right" evidence="3">
        <dbReference type="Rhea" id="RHEA:45661"/>
    </physiologicalReaction>
</comment>
<dbReference type="Pfam" id="PF01148">
    <property type="entry name" value="CTP_transf_1"/>
    <property type="match status" value="2"/>
</dbReference>
<evidence type="ECO:0000256" key="10">
    <source>
        <dbReference type="ARBA" id="ARBA00004141"/>
    </source>
</evidence>
<evidence type="ECO:0000256" key="6">
    <source>
        <dbReference type="ARBA" id="ARBA00001056"/>
    </source>
</evidence>
<accession>A0A8D2LIK1</accession>
<sequence>MSELRQRPGREADGQQDSEGKESELESKLDGETASDSECKSEVAQAAPADDTPEVLNRALSNLSSRWKNWWVRGILTLAMIFFFFIIIYLGPMVLMMIVMCVQIKCFQEIITIGYNVYHSYDLPWFRTLSWYFLLCVNYFFYGETVTDYFFTLVQREEPLRILSKYHRFISFALYLTGFCMFVLSLVKKHYRLQFYMFGWTHVTLLIVVTQSHLIIHNLFEGMIWFIVPISCVICNDIMAYMFGFFFGRTPLIKLSYAMSGCTYFVCPVEFNNDTNRFTVDCEPSELFQLQEYSVPPVLQSVLSWKTIRMYPFQIHSTALSTFASLIGPFGGFFASGFKRAFKIKDFASTIPGHGGIMDRFDCQYLMATFVNVYIASFIRGPNPSKLIQQLLTLRPDQQLSIFNTLKAHLLDKGVLLGPEDA</sequence>
<proteinExistence type="inferred from homology"/>
<comment type="catalytic activity">
    <reaction evidence="1">
        <text>1,2-di-(9Z-octadecenoyl)-sn-glycero-3-phosphate + CTP + H(+) = 1,2-di-(9Z-octadecenoyl)-sn-glycero-3-cytidine-5'-diphosphate + diphosphate</text>
        <dbReference type="Rhea" id="RHEA:45676"/>
        <dbReference type="ChEBI" id="CHEBI:15378"/>
        <dbReference type="ChEBI" id="CHEBI:33019"/>
        <dbReference type="ChEBI" id="CHEBI:37563"/>
        <dbReference type="ChEBI" id="CHEBI:74546"/>
        <dbReference type="ChEBI" id="CHEBI:85356"/>
    </reaction>
    <physiologicalReaction direction="left-to-right" evidence="1">
        <dbReference type="Rhea" id="RHEA:45677"/>
    </physiologicalReaction>
</comment>
<evidence type="ECO:0000313" key="27">
    <source>
        <dbReference type="Ensembl" id="ENSVKKP00000022261.1"/>
    </source>
</evidence>
<protein>
    <recommendedName>
        <fullName evidence="14 24">Phosphatidate cytidylyltransferase</fullName>
        <ecNumber evidence="14 24">2.7.7.41</ecNumber>
    </recommendedName>
</protein>
<feature type="region of interest" description="Disordered" evidence="26">
    <location>
        <begin position="1"/>
        <end position="50"/>
    </location>
</feature>
<dbReference type="InterPro" id="IPR016720">
    <property type="entry name" value="PC_Trfase_euk"/>
</dbReference>
<comment type="subcellular location">
    <subcellularLocation>
        <location evidence="10">Membrane</location>
        <topology evidence="10">Multi-pass membrane protein</topology>
    </subcellularLocation>
</comment>
<comment type="caution">
    <text evidence="24">Lacks conserved residue(s) required for the propagation of feature annotation.</text>
</comment>
<evidence type="ECO:0000256" key="26">
    <source>
        <dbReference type="SAM" id="MobiDB-lite"/>
    </source>
</evidence>
<dbReference type="Ensembl" id="ENSVKKT00000022815.1">
    <property type="protein sequence ID" value="ENSVKKP00000022261.1"/>
    <property type="gene ID" value="ENSVKKG00000014848.1"/>
</dbReference>
<feature type="transmembrane region" description="Helical" evidence="24">
    <location>
        <begin position="313"/>
        <end position="335"/>
    </location>
</feature>
<evidence type="ECO:0000256" key="11">
    <source>
        <dbReference type="ARBA" id="ARBA00005119"/>
    </source>
</evidence>
<comment type="pathway">
    <text evidence="12">Lipid metabolism.</text>
</comment>
<evidence type="ECO:0000256" key="1">
    <source>
        <dbReference type="ARBA" id="ARBA00000060"/>
    </source>
</evidence>
<keyword evidence="17 24" id="KW-0812">Transmembrane</keyword>
<feature type="transmembrane region" description="Helical" evidence="24">
    <location>
        <begin position="166"/>
        <end position="187"/>
    </location>
</feature>
<dbReference type="EC" id="2.7.7.41" evidence="14 24"/>
<evidence type="ECO:0000313" key="28">
    <source>
        <dbReference type="Proteomes" id="UP000694545"/>
    </source>
</evidence>
<evidence type="ECO:0000256" key="24">
    <source>
        <dbReference type="PIRNR" id="PIRNR018269"/>
    </source>
</evidence>
<dbReference type="Proteomes" id="UP000694545">
    <property type="component" value="Unplaced"/>
</dbReference>
<feature type="transmembrane region" description="Helical" evidence="24">
    <location>
        <begin position="193"/>
        <end position="216"/>
    </location>
</feature>
<feature type="transmembrane region" description="Helical" evidence="24">
    <location>
        <begin position="131"/>
        <end position="154"/>
    </location>
</feature>
<evidence type="ECO:0000256" key="18">
    <source>
        <dbReference type="ARBA" id="ARBA00022695"/>
    </source>
</evidence>
<evidence type="ECO:0000256" key="4">
    <source>
        <dbReference type="ARBA" id="ARBA00000859"/>
    </source>
</evidence>
<evidence type="ECO:0000256" key="16">
    <source>
        <dbReference type="ARBA" id="ARBA00022679"/>
    </source>
</evidence>
<comment type="catalytic activity">
    <reaction evidence="5">
        <text>1,2-di-(5Z,8Z,11Z,14Z)-eicosatetraenoyl-sn-glycero-3-phosphate + CTP + H(+) = 1,2-di-(5Z,8Z,11Z,14Z-eicosatetraenoyl)-sn-glycero-3-cytidine-5'-diphosphate + diphosphate</text>
        <dbReference type="Rhea" id="RHEA:45656"/>
        <dbReference type="ChEBI" id="CHEBI:15378"/>
        <dbReference type="ChEBI" id="CHEBI:33019"/>
        <dbReference type="ChEBI" id="CHEBI:37563"/>
        <dbReference type="ChEBI" id="CHEBI:77126"/>
        <dbReference type="ChEBI" id="CHEBI:85351"/>
    </reaction>
    <physiologicalReaction direction="left-to-right" evidence="5">
        <dbReference type="Rhea" id="RHEA:45657"/>
    </physiologicalReaction>
</comment>
<keyword evidence="28" id="KW-1185">Reference proteome</keyword>
<evidence type="ECO:0000256" key="21">
    <source>
        <dbReference type="ARBA" id="ARBA00023136"/>
    </source>
</evidence>
<evidence type="ECO:0000256" key="9">
    <source>
        <dbReference type="ARBA" id="ARBA00001902"/>
    </source>
</evidence>
<keyword evidence="18 24" id="KW-0548">Nucleotidyltransferase</keyword>
<evidence type="ECO:0000256" key="22">
    <source>
        <dbReference type="ARBA" id="ARBA00023209"/>
    </source>
</evidence>
<evidence type="ECO:0000256" key="2">
    <source>
        <dbReference type="ARBA" id="ARBA00000281"/>
    </source>
</evidence>
<evidence type="ECO:0000256" key="17">
    <source>
        <dbReference type="ARBA" id="ARBA00022692"/>
    </source>
</evidence>
<keyword evidence="20 24" id="KW-0443">Lipid metabolism</keyword>